<sequence length="71" mass="8324">MKKLCVVLLPLLLLIGCASTPVTEYVWVKDYERMQQIETSSRNSAVPNQLMWINPPMKKVPRAEWEQQHKQ</sequence>
<evidence type="ECO:0008006" key="4">
    <source>
        <dbReference type="Google" id="ProtNLM"/>
    </source>
</evidence>
<dbReference type="PROSITE" id="PS51257">
    <property type="entry name" value="PROKAR_LIPOPROTEIN"/>
    <property type="match status" value="1"/>
</dbReference>
<dbReference type="RefSeq" id="WP_330088737.1">
    <property type="nucleotide sequence ID" value="NZ_JAUGZK010000012.1"/>
</dbReference>
<accession>A0ABU7JI96</accession>
<name>A0ABU7JI96_9GAMM</name>
<feature type="chain" id="PRO_5047181172" description="Lipoprotein" evidence="1">
    <location>
        <begin position="25"/>
        <end position="71"/>
    </location>
</feature>
<protein>
    <recommendedName>
        <fullName evidence="4">Lipoprotein</fullName>
    </recommendedName>
</protein>
<feature type="signal peptide" evidence="1">
    <location>
        <begin position="1"/>
        <end position="24"/>
    </location>
</feature>
<organism evidence="2 3">
    <name type="scientific">Alkalimonas mucilaginosa</name>
    <dbReference type="NCBI Taxonomy" id="3057676"/>
    <lineage>
        <taxon>Bacteria</taxon>
        <taxon>Pseudomonadati</taxon>
        <taxon>Pseudomonadota</taxon>
        <taxon>Gammaproteobacteria</taxon>
        <taxon>Alkalimonas</taxon>
    </lineage>
</organism>
<gene>
    <name evidence="2" type="ORF">QWF21_14390</name>
</gene>
<dbReference type="Proteomes" id="UP001339167">
    <property type="component" value="Unassembled WGS sequence"/>
</dbReference>
<keyword evidence="1" id="KW-0732">Signal</keyword>
<evidence type="ECO:0000313" key="2">
    <source>
        <dbReference type="EMBL" id="MEE2025422.1"/>
    </source>
</evidence>
<dbReference type="EMBL" id="JAUGZK010000012">
    <property type="protein sequence ID" value="MEE2025422.1"/>
    <property type="molecule type" value="Genomic_DNA"/>
</dbReference>
<comment type="caution">
    <text evidence="2">The sequence shown here is derived from an EMBL/GenBank/DDBJ whole genome shotgun (WGS) entry which is preliminary data.</text>
</comment>
<reference evidence="2 3" key="1">
    <citation type="submission" date="2023-06" db="EMBL/GenBank/DDBJ databases">
        <title>Alkalimonas sp., MEB004 an alkaliphilic bacterium isolated from Lonar Lake, India.</title>
        <authorList>
            <person name="Joshi A."/>
            <person name="Thite S."/>
        </authorList>
    </citation>
    <scope>NUCLEOTIDE SEQUENCE [LARGE SCALE GENOMIC DNA]</scope>
    <source>
        <strain evidence="2 3">MEB004</strain>
    </source>
</reference>
<evidence type="ECO:0000313" key="3">
    <source>
        <dbReference type="Proteomes" id="UP001339167"/>
    </source>
</evidence>
<proteinExistence type="predicted"/>
<evidence type="ECO:0000256" key="1">
    <source>
        <dbReference type="SAM" id="SignalP"/>
    </source>
</evidence>
<keyword evidence="3" id="KW-1185">Reference proteome</keyword>